<dbReference type="PANTHER" id="PTHR10937">
    <property type="entry name" value="GLUCOSAMINE--FRUCTOSE-6-PHOSPHATE AMINOTRANSFERASE, ISOMERIZING"/>
    <property type="match status" value="1"/>
</dbReference>
<dbReference type="GO" id="GO:0097367">
    <property type="term" value="F:carbohydrate derivative binding"/>
    <property type="evidence" value="ECO:0007669"/>
    <property type="project" value="InterPro"/>
</dbReference>
<dbReference type="PROSITE" id="PS51464">
    <property type="entry name" value="SIS"/>
    <property type="match status" value="2"/>
</dbReference>
<comment type="caution">
    <text evidence="10">The sequence shown here is derived from an EMBL/GenBank/DDBJ whole genome shotgun (WGS) entry which is preliminary data.</text>
</comment>
<evidence type="ECO:0000256" key="5">
    <source>
        <dbReference type="ARBA" id="ARBA00022679"/>
    </source>
</evidence>
<dbReference type="STRING" id="1618993.UX09_C0059G0001"/>
<dbReference type="PROSITE" id="PS51278">
    <property type="entry name" value="GATASE_TYPE_2"/>
    <property type="match status" value="1"/>
</dbReference>
<dbReference type="PATRIC" id="fig|1618993.3.peg.1050"/>
<evidence type="ECO:0000256" key="6">
    <source>
        <dbReference type="ARBA" id="ARBA00022737"/>
    </source>
</evidence>
<name>A0A0G1QBV3_9BACT</name>
<accession>A0A0G1QBV3</accession>
<dbReference type="InterPro" id="IPR046348">
    <property type="entry name" value="SIS_dom_sf"/>
</dbReference>
<keyword evidence="4 10" id="KW-0032">Aminotransferase</keyword>
<dbReference type="InterPro" id="IPR001347">
    <property type="entry name" value="SIS_dom"/>
</dbReference>
<dbReference type="EC" id="2.6.1.16" evidence="2"/>
<reference evidence="10 11" key="1">
    <citation type="journal article" date="2015" name="Nature">
        <title>rRNA introns, odd ribosomes, and small enigmatic genomes across a large radiation of phyla.</title>
        <authorList>
            <person name="Brown C.T."/>
            <person name="Hug L.A."/>
            <person name="Thomas B.C."/>
            <person name="Sharon I."/>
            <person name="Castelle C.J."/>
            <person name="Singh A."/>
            <person name="Wilkins M.J."/>
            <person name="Williams K.H."/>
            <person name="Banfield J.F."/>
        </authorList>
    </citation>
    <scope>NUCLEOTIDE SEQUENCE [LARGE SCALE GENOMIC DNA]</scope>
</reference>
<dbReference type="CDD" id="cd05009">
    <property type="entry name" value="SIS_GlmS_GlmD_2"/>
    <property type="match status" value="1"/>
</dbReference>
<dbReference type="InterPro" id="IPR005855">
    <property type="entry name" value="GFAT"/>
</dbReference>
<evidence type="ECO:0000256" key="3">
    <source>
        <dbReference type="ARBA" id="ARBA00016090"/>
    </source>
</evidence>
<evidence type="ECO:0000256" key="7">
    <source>
        <dbReference type="ARBA" id="ARBA00022962"/>
    </source>
</evidence>
<dbReference type="SUPFAM" id="SSF56235">
    <property type="entry name" value="N-terminal nucleophile aminohydrolases (Ntn hydrolases)"/>
    <property type="match status" value="1"/>
</dbReference>
<dbReference type="GO" id="GO:0004360">
    <property type="term" value="F:glutamine-fructose-6-phosphate transaminase (isomerizing) activity"/>
    <property type="evidence" value="ECO:0007669"/>
    <property type="project" value="UniProtKB-EC"/>
</dbReference>
<dbReference type="NCBIfam" id="TIGR01135">
    <property type="entry name" value="glmS"/>
    <property type="match status" value="1"/>
</dbReference>
<dbReference type="SUPFAM" id="SSF53697">
    <property type="entry name" value="SIS domain"/>
    <property type="match status" value="1"/>
</dbReference>
<dbReference type="InterPro" id="IPR047084">
    <property type="entry name" value="GFAT_N"/>
</dbReference>
<organism evidence="10 11">
    <name type="scientific">Candidatus Uhrbacteria bacterium GW2011_GWE2_45_35</name>
    <dbReference type="NCBI Taxonomy" id="1618993"/>
    <lineage>
        <taxon>Bacteria</taxon>
        <taxon>Candidatus Uhriibacteriota</taxon>
    </lineage>
</organism>
<dbReference type="Gene3D" id="3.40.50.10490">
    <property type="entry name" value="Glucose-6-phosphate isomerase like protein, domain 1"/>
    <property type="match status" value="2"/>
</dbReference>
<dbReference type="PANTHER" id="PTHR10937:SF0">
    <property type="entry name" value="GLUTAMINE--FRUCTOSE-6-PHOSPHATE TRANSAMINASE (ISOMERIZING)"/>
    <property type="match status" value="1"/>
</dbReference>
<dbReference type="CDD" id="cd05008">
    <property type="entry name" value="SIS_GlmS_GlmD_1"/>
    <property type="match status" value="1"/>
</dbReference>
<gene>
    <name evidence="10" type="ORF">UX09_C0059G0001</name>
</gene>
<feature type="domain" description="SIS" evidence="9">
    <location>
        <begin position="285"/>
        <end position="423"/>
    </location>
</feature>
<evidence type="ECO:0000259" key="8">
    <source>
        <dbReference type="PROSITE" id="PS51278"/>
    </source>
</evidence>
<evidence type="ECO:0000313" key="10">
    <source>
        <dbReference type="EMBL" id="KKU06120.1"/>
    </source>
</evidence>
<keyword evidence="5 10" id="KW-0808">Transferase</keyword>
<evidence type="ECO:0000256" key="1">
    <source>
        <dbReference type="ARBA" id="ARBA00001031"/>
    </source>
</evidence>
<evidence type="ECO:0000313" key="11">
    <source>
        <dbReference type="Proteomes" id="UP000034354"/>
    </source>
</evidence>
<dbReference type="FunFam" id="3.60.20.10:FF:000006">
    <property type="entry name" value="Glutamine--fructose-6-phosphate aminotransferase [isomerizing]"/>
    <property type="match status" value="1"/>
</dbReference>
<comment type="catalytic activity">
    <reaction evidence="1">
        <text>D-fructose 6-phosphate + L-glutamine = D-glucosamine 6-phosphate + L-glutamate</text>
        <dbReference type="Rhea" id="RHEA:13237"/>
        <dbReference type="ChEBI" id="CHEBI:29985"/>
        <dbReference type="ChEBI" id="CHEBI:58359"/>
        <dbReference type="ChEBI" id="CHEBI:58725"/>
        <dbReference type="ChEBI" id="CHEBI:61527"/>
        <dbReference type="EC" id="2.6.1.16"/>
    </reaction>
</comment>
<dbReference type="CDD" id="cd00714">
    <property type="entry name" value="GFAT"/>
    <property type="match status" value="1"/>
</dbReference>
<dbReference type="EMBL" id="LCKW01000059">
    <property type="protein sequence ID" value="KKU06120.1"/>
    <property type="molecule type" value="Genomic_DNA"/>
</dbReference>
<dbReference type="Proteomes" id="UP000034354">
    <property type="component" value="Unassembled WGS sequence"/>
</dbReference>
<dbReference type="GO" id="GO:0006047">
    <property type="term" value="P:UDP-N-acetylglucosamine metabolic process"/>
    <property type="evidence" value="ECO:0007669"/>
    <property type="project" value="TreeGrafter"/>
</dbReference>
<dbReference type="GO" id="GO:0006487">
    <property type="term" value="P:protein N-linked glycosylation"/>
    <property type="evidence" value="ECO:0007669"/>
    <property type="project" value="TreeGrafter"/>
</dbReference>
<dbReference type="Pfam" id="PF01380">
    <property type="entry name" value="SIS"/>
    <property type="match status" value="2"/>
</dbReference>
<dbReference type="InterPro" id="IPR035466">
    <property type="entry name" value="GlmS/AgaS_SIS"/>
</dbReference>
<proteinExistence type="predicted"/>
<evidence type="ECO:0000256" key="4">
    <source>
        <dbReference type="ARBA" id="ARBA00022576"/>
    </source>
</evidence>
<dbReference type="InterPro" id="IPR017932">
    <property type="entry name" value="GATase_2_dom"/>
</dbReference>
<dbReference type="AlphaFoldDB" id="A0A0G1QBV3"/>
<dbReference type="InterPro" id="IPR035490">
    <property type="entry name" value="GlmS/FrlB_SIS"/>
</dbReference>
<dbReference type="Pfam" id="PF13522">
    <property type="entry name" value="GATase_6"/>
    <property type="match status" value="1"/>
</dbReference>
<keyword evidence="6" id="KW-0677">Repeat</keyword>
<dbReference type="GO" id="GO:0006002">
    <property type="term" value="P:fructose 6-phosphate metabolic process"/>
    <property type="evidence" value="ECO:0007669"/>
    <property type="project" value="TreeGrafter"/>
</dbReference>
<dbReference type="Gene3D" id="3.60.20.10">
    <property type="entry name" value="Glutamine Phosphoribosylpyrophosphate, subunit 1, domain 1"/>
    <property type="match status" value="1"/>
</dbReference>
<feature type="domain" description="Glutamine amidotransferase type-2" evidence="8">
    <location>
        <begin position="2"/>
        <end position="222"/>
    </location>
</feature>
<feature type="domain" description="SIS" evidence="9">
    <location>
        <begin position="457"/>
        <end position="598"/>
    </location>
</feature>
<dbReference type="InterPro" id="IPR029055">
    <property type="entry name" value="Ntn_hydrolases_N"/>
</dbReference>
<evidence type="ECO:0000256" key="2">
    <source>
        <dbReference type="ARBA" id="ARBA00012916"/>
    </source>
</evidence>
<dbReference type="NCBIfam" id="NF001484">
    <property type="entry name" value="PRK00331.1"/>
    <property type="match status" value="1"/>
</dbReference>
<sequence length="608" mass="65999">MCGIIGYIGHRTDCVQSVILPGLAAMEERGYDSAGVACLRAGQMLRARAIGKLGELRLCPEIQEMDEVGAAIGHTRWATHGGVTVKNTHPHADCTGGLVVIHNGIIENHDELRRELKEHGHHLSSQTDTELIAHLIEEAFQAHETLEEAVRLAVSHLKGTWGLVILSARFPNELVVARHGSPILIGIGNGEMFVASLEDAFTRHTKRFNVLPENSVRTVRANGFTGSELPVITAEEMNQVSSAPFAHFMLKEIMEQPDTALRTTNFGARLIIEDGTAKLGGLEGRRDELLGCRHLRLVACGTASFAAGLGAHWLEEFGGFETVQMIAACDARPRLFPPGTAFLAISQSGETYDVLEALKAAKRGGHSVFSIVNRVGKAIARETGCGIYTNAGVEKAVASTKVFLAQSVALLLLTAWFGRQREKMNRSQGRALGRALNELPDQIRCVLEMNNSELLALATRFFISPNCYFLGRGPAYWIAAEGALKIKEVAYIHAEAYNAGEMKHGPIALIENGFPVIGIVLDDEYTSATMNNLQEAKARGAYIVVVAPNRLKLPTDLADLVLRFPNSHHLTSPLLATVPLQLLAYYSALALGHDPDRPRNLAKSVTVS</sequence>
<evidence type="ECO:0000259" key="9">
    <source>
        <dbReference type="PROSITE" id="PS51464"/>
    </source>
</evidence>
<protein>
    <recommendedName>
        <fullName evidence="3">Glutamine--fructose-6-phosphate aminotransferase [isomerizing]</fullName>
        <ecNumber evidence="2">2.6.1.16</ecNumber>
    </recommendedName>
</protein>
<keyword evidence="7" id="KW-0315">Glutamine amidotransferase</keyword>